<name>A0A7J3UXK3_9CREN</name>
<dbReference type="InterPro" id="IPR033749">
    <property type="entry name" value="Polyprenyl_synt_CS"/>
</dbReference>
<gene>
    <name evidence="7" type="ORF">ENL91_00330</name>
</gene>
<proteinExistence type="inferred from homology"/>
<dbReference type="PANTHER" id="PTHR12001">
    <property type="entry name" value="GERANYLGERANYL PYROPHOSPHATE SYNTHASE"/>
    <property type="match status" value="1"/>
</dbReference>
<evidence type="ECO:0000256" key="2">
    <source>
        <dbReference type="ARBA" id="ARBA00006706"/>
    </source>
</evidence>
<dbReference type="SFLD" id="SFLDG01017">
    <property type="entry name" value="Polyprenyl_Transferase_Like"/>
    <property type="match status" value="1"/>
</dbReference>
<keyword evidence="4" id="KW-0479">Metal-binding</keyword>
<evidence type="ECO:0000313" key="7">
    <source>
        <dbReference type="EMBL" id="HHI48601.1"/>
    </source>
</evidence>
<keyword evidence="3 6" id="KW-0808">Transferase</keyword>
<organism evidence="7">
    <name type="scientific">Candidatus Methanosuratincola petrocarbonis</name>
    <name type="common">ex Vanwonterghem et al. 2016</name>
    <dbReference type="NCBI Taxonomy" id="1867261"/>
    <lineage>
        <taxon>Archaea</taxon>
        <taxon>Thermoproteota</taxon>
        <taxon>Methanosuratincolia</taxon>
        <taxon>Candidatus Methanomethylicales</taxon>
        <taxon>Candidatus Methanomethylicaceae</taxon>
        <taxon>Candidatus Methanosuratincola (ex Vanwonterghem et al. 2016)</taxon>
    </lineage>
</organism>
<protein>
    <submittedName>
        <fullName evidence="7">Polyprenyl synthetase family protein</fullName>
    </submittedName>
</protein>
<dbReference type="PROSITE" id="PS00723">
    <property type="entry name" value="POLYPRENYL_SYNTHASE_1"/>
    <property type="match status" value="1"/>
</dbReference>
<dbReference type="GO" id="GO:0008299">
    <property type="term" value="P:isoprenoid biosynthetic process"/>
    <property type="evidence" value="ECO:0007669"/>
    <property type="project" value="InterPro"/>
</dbReference>
<dbReference type="AlphaFoldDB" id="A0A7J3UXK3"/>
<evidence type="ECO:0000256" key="6">
    <source>
        <dbReference type="RuleBase" id="RU004466"/>
    </source>
</evidence>
<sequence length="324" mass="35279">MAKMIEAEMASVSREVGAFIESMLGRKDPLFKSAYHLPSHGGKRMRPYLVVKSCEAVGGERVSAIAPAAAVELLHNFTLVHDDIMDNDTMRRGVPTVHVLWGVPTAILAGDLLFAEAFQAILRSALDDRRARAAAAVLADATVSLSIGQFQDMSFEEKDEITENDYLDMISGKTAALFQACAEIGAIAGGGSEDSIKKLGAYGWNLGMAFQIFDDYLGITSNEEALGKPVGNDLREGKKTLIVIRGMQTRSREMIKSLLGSKDATKEQLAALISSLEEDDVLGYVRRKALAYVEEAKKAISTLPDSEPKKSLTQLVEYSIMRKK</sequence>
<dbReference type="EMBL" id="DRVT01000003">
    <property type="protein sequence ID" value="HHI48601.1"/>
    <property type="molecule type" value="Genomic_DNA"/>
</dbReference>
<dbReference type="GO" id="GO:0046872">
    <property type="term" value="F:metal ion binding"/>
    <property type="evidence" value="ECO:0007669"/>
    <property type="project" value="UniProtKB-KW"/>
</dbReference>
<evidence type="ECO:0000256" key="3">
    <source>
        <dbReference type="ARBA" id="ARBA00022679"/>
    </source>
</evidence>
<reference evidence="7" key="1">
    <citation type="journal article" date="2020" name="mSystems">
        <title>Genome- and Community-Level Interaction Insights into Carbon Utilization and Element Cycling Functions of Hydrothermarchaeota in Hydrothermal Sediment.</title>
        <authorList>
            <person name="Zhou Z."/>
            <person name="Liu Y."/>
            <person name="Xu W."/>
            <person name="Pan J."/>
            <person name="Luo Z.H."/>
            <person name="Li M."/>
        </authorList>
    </citation>
    <scope>NUCLEOTIDE SEQUENCE [LARGE SCALE GENOMIC DNA]</scope>
    <source>
        <strain evidence="7">SpSt-1038</strain>
    </source>
</reference>
<dbReference type="Gene3D" id="1.10.600.10">
    <property type="entry name" value="Farnesyl Diphosphate Synthase"/>
    <property type="match status" value="1"/>
</dbReference>
<dbReference type="PANTHER" id="PTHR12001:SF85">
    <property type="entry name" value="SHORT CHAIN ISOPRENYL DIPHOSPHATE SYNTHASE"/>
    <property type="match status" value="1"/>
</dbReference>
<dbReference type="SFLD" id="SFLDS00005">
    <property type="entry name" value="Isoprenoid_Synthase_Type_I"/>
    <property type="match status" value="1"/>
</dbReference>
<dbReference type="InterPro" id="IPR008949">
    <property type="entry name" value="Isoprenoid_synthase_dom_sf"/>
</dbReference>
<comment type="caution">
    <text evidence="7">The sequence shown here is derived from an EMBL/GenBank/DDBJ whole genome shotgun (WGS) entry which is preliminary data.</text>
</comment>
<evidence type="ECO:0000256" key="4">
    <source>
        <dbReference type="ARBA" id="ARBA00022723"/>
    </source>
</evidence>
<dbReference type="InterPro" id="IPR000092">
    <property type="entry name" value="Polyprenyl_synt"/>
</dbReference>
<comment type="similarity">
    <text evidence="2 6">Belongs to the FPP/GGPP synthase family.</text>
</comment>
<evidence type="ECO:0000256" key="5">
    <source>
        <dbReference type="ARBA" id="ARBA00022842"/>
    </source>
</evidence>
<keyword evidence="5" id="KW-0460">Magnesium</keyword>
<dbReference type="Pfam" id="PF00348">
    <property type="entry name" value="polyprenyl_synt"/>
    <property type="match status" value="1"/>
</dbReference>
<dbReference type="PROSITE" id="PS00444">
    <property type="entry name" value="POLYPRENYL_SYNTHASE_2"/>
    <property type="match status" value="1"/>
</dbReference>
<dbReference type="GO" id="GO:0004659">
    <property type="term" value="F:prenyltransferase activity"/>
    <property type="evidence" value="ECO:0007669"/>
    <property type="project" value="InterPro"/>
</dbReference>
<dbReference type="CDD" id="cd00685">
    <property type="entry name" value="Trans_IPPS_HT"/>
    <property type="match status" value="1"/>
</dbReference>
<accession>A0A7J3UXK3</accession>
<evidence type="ECO:0000256" key="1">
    <source>
        <dbReference type="ARBA" id="ARBA00001946"/>
    </source>
</evidence>
<dbReference type="SUPFAM" id="SSF48576">
    <property type="entry name" value="Terpenoid synthases"/>
    <property type="match status" value="1"/>
</dbReference>
<comment type="cofactor">
    <cofactor evidence="1">
        <name>Mg(2+)</name>
        <dbReference type="ChEBI" id="CHEBI:18420"/>
    </cofactor>
</comment>